<dbReference type="GO" id="GO:0008236">
    <property type="term" value="F:serine-type peptidase activity"/>
    <property type="evidence" value="ECO:0007669"/>
    <property type="project" value="InterPro"/>
</dbReference>
<gene>
    <name evidence="2" type="ORF">ABS33_08100</name>
</gene>
<accession>A0A0R2X717</accession>
<dbReference type="Pfam" id="PF00326">
    <property type="entry name" value="Peptidase_S9"/>
    <property type="match status" value="1"/>
</dbReference>
<dbReference type="Proteomes" id="UP000051220">
    <property type="component" value="Unassembled WGS sequence"/>
</dbReference>
<dbReference type="EMBL" id="LIDN01000410">
    <property type="protein sequence ID" value="KRP31714.1"/>
    <property type="molecule type" value="Genomic_DNA"/>
</dbReference>
<comment type="caution">
    <text evidence="2">The sequence shown here is derived from an EMBL/GenBank/DDBJ whole genome shotgun (WGS) entry which is preliminary data.</text>
</comment>
<dbReference type="GO" id="GO:0006508">
    <property type="term" value="P:proteolysis"/>
    <property type="evidence" value="ECO:0007669"/>
    <property type="project" value="InterPro"/>
</dbReference>
<evidence type="ECO:0000259" key="1">
    <source>
        <dbReference type="Pfam" id="PF00326"/>
    </source>
</evidence>
<evidence type="ECO:0000313" key="2">
    <source>
        <dbReference type="EMBL" id="KRP31714.1"/>
    </source>
</evidence>
<dbReference type="Gene3D" id="3.40.50.1820">
    <property type="entry name" value="alpha/beta hydrolase"/>
    <property type="match status" value="1"/>
</dbReference>
<sequence>MEGGPMIGRLHGLQSRAVDSAAFFGIGLWQLLGRAGRHSPQDWDDYVRNWLTRGGEEFYRVPDKIPEGLNEGRMSFASPVVGDREENNRFHLRVWPGTKGMKSPAMVMLHSLFSASDVGYAHWASVLNRLGWTAVFYDLPYHFRRRPKGTWSGELVFGGNLIRSAEAIRQAVTEVRMVTRMLKGAGASEVGLWGMSLGGWVAGLTLCHEPDLACGWLVQPIPDVATAIWDSEGGWVLRRQMEERGLDRERVEKLLPLVCPSHGKLQLSSKRVLVVGGAHDSVAPPSKLRAL</sequence>
<protein>
    <recommendedName>
        <fullName evidence="1">Peptidase S9 prolyl oligopeptidase catalytic domain-containing protein</fullName>
    </recommendedName>
</protein>
<dbReference type="SUPFAM" id="SSF53474">
    <property type="entry name" value="alpha/beta-Hydrolases"/>
    <property type="match status" value="1"/>
</dbReference>
<name>A0A0R2X717_9BACT</name>
<feature type="domain" description="Peptidase S9 prolyl oligopeptidase catalytic" evidence="1">
    <location>
        <begin position="187"/>
        <end position="287"/>
    </location>
</feature>
<dbReference type="InterPro" id="IPR029058">
    <property type="entry name" value="AB_hydrolase_fold"/>
</dbReference>
<reference evidence="2 3" key="1">
    <citation type="submission" date="2015-10" db="EMBL/GenBank/DDBJ databases">
        <title>Metagenome-Assembled Genomes uncover a global brackish microbiome.</title>
        <authorList>
            <person name="Hugerth L.W."/>
            <person name="Larsson J."/>
            <person name="Alneberg J."/>
            <person name="Lindh M.V."/>
            <person name="Legrand C."/>
            <person name="Pinhassi J."/>
            <person name="Andersson A.F."/>
        </authorList>
    </citation>
    <scope>NUCLEOTIDE SEQUENCE [LARGE SCALE GENOMIC DNA]</scope>
    <source>
        <strain evidence="2">BACL9 MAG-120924-bin69</strain>
    </source>
</reference>
<organism evidence="2 3">
    <name type="scientific">Verrucomicrobia subdivision 6 bacterium BACL9 MAG-120924-bin69</name>
    <dbReference type="NCBI Taxonomy" id="1655635"/>
    <lineage>
        <taxon>Bacteria</taxon>
        <taxon>Pseudomonadati</taxon>
        <taxon>Verrucomicrobiota</taxon>
        <taxon>Verrucomicrobiia</taxon>
        <taxon>Verrucomicrobiales</taxon>
        <taxon>Verrucomicrobia subdivision 6</taxon>
    </lineage>
</organism>
<feature type="non-terminal residue" evidence="2">
    <location>
        <position position="291"/>
    </location>
</feature>
<dbReference type="AlphaFoldDB" id="A0A0R2X717"/>
<dbReference type="InterPro" id="IPR001375">
    <property type="entry name" value="Peptidase_S9_cat"/>
</dbReference>
<proteinExistence type="predicted"/>
<evidence type="ECO:0000313" key="3">
    <source>
        <dbReference type="Proteomes" id="UP000051220"/>
    </source>
</evidence>